<evidence type="ECO:0000313" key="4">
    <source>
        <dbReference type="Proteomes" id="UP000269015"/>
    </source>
</evidence>
<keyword evidence="1" id="KW-0732">Signal</keyword>
<dbReference type="RefSeq" id="WP_034737556.1">
    <property type="nucleotide sequence ID" value="NZ_CP033930.1"/>
</dbReference>
<accession>A0AAD1DXX7</accession>
<dbReference type="Proteomes" id="UP000269015">
    <property type="component" value="Chromosome"/>
</dbReference>
<dbReference type="GeneID" id="56900956"/>
<dbReference type="AlphaFoldDB" id="A0AAD1DXX7"/>
<feature type="domain" description="Lipocalin-like" evidence="2">
    <location>
        <begin position="30"/>
        <end position="121"/>
    </location>
</feature>
<proteinExistence type="predicted"/>
<dbReference type="Pfam" id="PF13648">
    <property type="entry name" value="Lipocalin_4"/>
    <property type="match status" value="1"/>
</dbReference>
<evidence type="ECO:0000313" key="3">
    <source>
        <dbReference type="EMBL" id="AZB19947.1"/>
    </source>
</evidence>
<reference evidence="3 4" key="1">
    <citation type="submission" date="2018-11" db="EMBL/GenBank/DDBJ databases">
        <title>Proposal to divide the Flavobacteriaceae and reorganize its genera based on Amino Acid Identity values calculated from whole genome sequences.</title>
        <authorList>
            <person name="Nicholson A.C."/>
            <person name="Gulvik C.A."/>
            <person name="Whitney A.M."/>
            <person name="Humrighouse B.W."/>
            <person name="Bell M."/>
            <person name="Holmes B."/>
            <person name="Steigerwalt A.G."/>
            <person name="Villarma A."/>
            <person name="Sheth M."/>
            <person name="Batra D."/>
            <person name="Pryor J."/>
            <person name="Bernardet J.-F."/>
            <person name="Hugo C."/>
            <person name="Kampfer P."/>
            <person name="Newman J."/>
            <person name="McQuiston J.R."/>
        </authorList>
    </citation>
    <scope>NUCLEOTIDE SEQUENCE [LARGE SCALE GENOMIC DNA]</scope>
    <source>
        <strain evidence="3 4">H5559</strain>
    </source>
</reference>
<dbReference type="PROSITE" id="PS51257">
    <property type="entry name" value="PROKAR_LIPOPROTEIN"/>
    <property type="match status" value="1"/>
</dbReference>
<evidence type="ECO:0000259" key="2">
    <source>
        <dbReference type="Pfam" id="PF13648"/>
    </source>
</evidence>
<name>A0AAD1DXX7_CHRID</name>
<feature type="chain" id="PRO_5042107443" description="Lipocalin-like domain-containing protein" evidence="1">
    <location>
        <begin position="22"/>
        <end position="147"/>
    </location>
</feature>
<dbReference type="InterPro" id="IPR024311">
    <property type="entry name" value="Lipocalin-like"/>
</dbReference>
<gene>
    <name evidence="3" type="ORF">EG352_20390</name>
</gene>
<evidence type="ECO:0000256" key="1">
    <source>
        <dbReference type="SAM" id="SignalP"/>
    </source>
</evidence>
<organism evidence="3 4">
    <name type="scientific">Chryseobacterium indologenes</name>
    <name type="common">Flavobacterium indologenes</name>
    <dbReference type="NCBI Taxonomy" id="253"/>
    <lineage>
        <taxon>Bacteria</taxon>
        <taxon>Pseudomonadati</taxon>
        <taxon>Bacteroidota</taxon>
        <taxon>Flavobacteriia</taxon>
        <taxon>Flavobacteriales</taxon>
        <taxon>Weeksellaceae</taxon>
        <taxon>Chryseobacterium group</taxon>
        <taxon>Chryseobacterium</taxon>
    </lineage>
</organism>
<dbReference type="EMBL" id="CP033930">
    <property type="protein sequence ID" value="AZB19947.1"/>
    <property type="molecule type" value="Genomic_DNA"/>
</dbReference>
<protein>
    <recommendedName>
        <fullName evidence="2">Lipocalin-like domain-containing protein</fullName>
    </recommendedName>
</protein>
<sequence>MKKIFLSSAILSILACSSSNEEVQPVQASMIGKWKLNKVEVHNSKSNQTVTHVTTGCDKESIHEFKEKEMTSTTFAPENGSCVKTDVVTRKYTYDPVTRKFWYEEEKDYFYIVSQLSQADMIFEDTIQDFDGDGVNDRAKYFFTKSN</sequence>
<feature type="signal peptide" evidence="1">
    <location>
        <begin position="1"/>
        <end position="21"/>
    </location>
</feature>